<evidence type="ECO:0000313" key="2">
    <source>
        <dbReference type="Proteomes" id="UP000050437"/>
    </source>
</evidence>
<sequence>MSELTINVDDYLSESDKRRIVTDAFSAAAAAHAQKDFERIISNSAYYLVGEIVDQHFDGSMVATLKDKAISVINNLSSTTVFSPPNAWDREASKGWQQMQQAIEDLKPMIHQRVSDIIADYDHSALRDLIETQVGEAIIKKLTA</sequence>
<dbReference type="RefSeq" id="WP_054572439.1">
    <property type="nucleotide sequence ID" value="NZ_LKKS01000049.1"/>
</dbReference>
<dbReference type="Proteomes" id="UP000050437">
    <property type="component" value="Unassembled WGS sequence"/>
</dbReference>
<dbReference type="AlphaFoldDB" id="A0A0P7DFC5"/>
<organism evidence="1 2">
    <name type="scientific">Pseudomonas putida</name>
    <name type="common">Arthrobacter siderocapsulatus</name>
    <dbReference type="NCBI Taxonomy" id="303"/>
    <lineage>
        <taxon>Bacteria</taxon>
        <taxon>Pseudomonadati</taxon>
        <taxon>Pseudomonadota</taxon>
        <taxon>Gammaproteobacteria</taxon>
        <taxon>Pseudomonadales</taxon>
        <taxon>Pseudomonadaceae</taxon>
        <taxon>Pseudomonas</taxon>
    </lineage>
</organism>
<comment type="caution">
    <text evidence="1">The sequence shown here is derived from an EMBL/GenBank/DDBJ whole genome shotgun (WGS) entry which is preliminary data.</text>
</comment>
<gene>
    <name evidence="1" type="ORF">HB13667_07940</name>
</gene>
<dbReference type="EMBL" id="LKKS01000049">
    <property type="protein sequence ID" value="KPM66914.1"/>
    <property type="molecule type" value="Genomic_DNA"/>
</dbReference>
<evidence type="ECO:0000313" key="1">
    <source>
        <dbReference type="EMBL" id="KPM66914.1"/>
    </source>
</evidence>
<protein>
    <submittedName>
        <fullName evidence="1">Uncharacterized protein</fullName>
    </submittedName>
</protein>
<accession>A0A0P7DFC5</accession>
<name>A0A0P7DFC5_PSEPU</name>
<reference evidence="1 2" key="1">
    <citation type="submission" date="2015-10" db="EMBL/GenBank/DDBJ databases">
        <title>Pseudomonas putida clinical strains.</title>
        <authorList>
            <person name="Molina L."/>
            <person name="Udaondo Z."/>
        </authorList>
    </citation>
    <scope>NUCLEOTIDE SEQUENCE [LARGE SCALE GENOMIC DNA]</scope>
    <source>
        <strain evidence="1 2">HB13667</strain>
    </source>
</reference>
<proteinExistence type="predicted"/>